<feature type="compositionally biased region" description="Polar residues" evidence="1">
    <location>
        <begin position="24"/>
        <end position="35"/>
    </location>
</feature>
<reference evidence="2" key="1">
    <citation type="submission" date="2020-08" db="EMBL/GenBank/DDBJ databases">
        <title>Multicomponent nature underlies the extraordinary mechanical properties of spider dragline silk.</title>
        <authorList>
            <person name="Kono N."/>
            <person name="Nakamura H."/>
            <person name="Mori M."/>
            <person name="Yoshida Y."/>
            <person name="Ohtoshi R."/>
            <person name="Malay A.D."/>
            <person name="Moran D.A.P."/>
            <person name="Tomita M."/>
            <person name="Numata K."/>
            <person name="Arakawa K."/>
        </authorList>
    </citation>
    <scope>NUCLEOTIDE SEQUENCE</scope>
</reference>
<evidence type="ECO:0000313" key="2">
    <source>
        <dbReference type="EMBL" id="GFY17279.1"/>
    </source>
</evidence>
<name>A0A8X6SP34_TRICX</name>
<evidence type="ECO:0000256" key="1">
    <source>
        <dbReference type="SAM" id="MobiDB-lite"/>
    </source>
</evidence>
<accession>A0A8X6SP34</accession>
<dbReference type="Proteomes" id="UP000887159">
    <property type="component" value="Unassembled WGS sequence"/>
</dbReference>
<feature type="region of interest" description="Disordered" evidence="1">
    <location>
        <begin position="1"/>
        <end position="186"/>
    </location>
</feature>
<feature type="compositionally biased region" description="Basic and acidic residues" evidence="1">
    <location>
        <begin position="36"/>
        <end position="59"/>
    </location>
</feature>
<protein>
    <submittedName>
        <fullName evidence="2">Uncharacterized protein</fullName>
    </submittedName>
</protein>
<sequence>MEIGTSSSDNISSSYKSNFEGRQPRSNESQYSRKNGSGERRELEGKGTSLKKDQGERHTSIASNRRPLVRSSPGSWTEPNRRTKKCRKKTLGFKRSWQSGSGGPERKYEQGPSYQGAKRKFSANSNDLPYSRKGGRRDETVMPNTSGYNLRPRRGAKGPRDWSFPLPSARRGKEERTATDLSIWRS</sequence>
<feature type="compositionally biased region" description="Low complexity" evidence="1">
    <location>
        <begin position="1"/>
        <end position="17"/>
    </location>
</feature>
<comment type="caution">
    <text evidence="2">The sequence shown here is derived from an EMBL/GenBank/DDBJ whole genome shotgun (WGS) entry which is preliminary data.</text>
</comment>
<gene>
    <name evidence="2" type="primary">NCL1_50502</name>
    <name evidence="2" type="ORF">TNCV_1090531</name>
</gene>
<keyword evidence="3" id="KW-1185">Reference proteome</keyword>
<feature type="compositionally biased region" description="Basic residues" evidence="1">
    <location>
        <begin position="82"/>
        <end position="92"/>
    </location>
</feature>
<organism evidence="2 3">
    <name type="scientific">Trichonephila clavipes</name>
    <name type="common">Golden silk orbweaver</name>
    <name type="synonym">Nephila clavipes</name>
    <dbReference type="NCBI Taxonomy" id="2585209"/>
    <lineage>
        <taxon>Eukaryota</taxon>
        <taxon>Metazoa</taxon>
        <taxon>Ecdysozoa</taxon>
        <taxon>Arthropoda</taxon>
        <taxon>Chelicerata</taxon>
        <taxon>Arachnida</taxon>
        <taxon>Araneae</taxon>
        <taxon>Araneomorphae</taxon>
        <taxon>Entelegynae</taxon>
        <taxon>Araneoidea</taxon>
        <taxon>Nephilidae</taxon>
        <taxon>Trichonephila</taxon>
    </lineage>
</organism>
<dbReference type="AlphaFoldDB" id="A0A8X6SP34"/>
<dbReference type="EMBL" id="BMAU01021343">
    <property type="protein sequence ID" value="GFY17279.1"/>
    <property type="molecule type" value="Genomic_DNA"/>
</dbReference>
<evidence type="ECO:0000313" key="3">
    <source>
        <dbReference type="Proteomes" id="UP000887159"/>
    </source>
</evidence>
<proteinExistence type="predicted"/>